<feature type="domain" description="PPE" evidence="3">
    <location>
        <begin position="4"/>
        <end position="168"/>
    </location>
</feature>
<dbReference type="Pfam" id="PF00823">
    <property type="entry name" value="PPE"/>
    <property type="match status" value="1"/>
</dbReference>
<reference evidence="4 5" key="1">
    <citation type="submission" date="2016-01" db="EMBL/GenBank/DDBJ databases">
        <title>The new phylogeny of the genus Mycobacterium.</title>
        <authorList>
            <person name="Tarcisio F."/>
            <person name="Conor M."/>
            <person name="Antonella G."/>
            <person name="Elisabetta G."/>
            <person name="Giulia F.S."/>
            <person name="Sara T."/>
            <person name="Anna F."/>
            <person name="Clotilde B."/>
            <person name="Roberto B."/>
            <person name="Veronica D.S."/>
            <person name="Fabio R."/>
            <person name="Monica P."/>
            <person name="Olivier J."/>
            <person name="Enrico T."/>
            <person name="Nicola S."/>
        </authorList>
    </citation>
    <scope>NUCLEOTIDE SEQUENCE [LARGE SCALE GENOMIC DNA]</scope>
    <source>
        <strain evidence="4 5">DSM 43505</strain>
    </source>
</reference>
<comment type="similarity">
    <text evidence="1">Belongs to the mycobacterial PPE family.</text>
</comment>
<accession>A0A1X1UTK2</accession>
<keyword evidence="5" id="KW-1185">Reference proteome</keyword>
<evidence type="ECO:0000313" key="5">
    <source>
        <dbReference type="Proteomes" id="UP000193738"/>
    </source>
</evidence>
<feature type="compositionally biased region" description="Basic residues" evidence="2">
    <location>
        <begin position="224"/>
        <end position="248"/>
    </location>
</feature>
<dbReference type="AlphaFoldDB" id="A0A1X1UTK2"/>
<protein>
    <recommendedName>
        <fullName evidence="3">PPE domain-containing protein</fullName>
    </recommendedName>
</protein>
<evidence type="ECO:0000256" key="2">
    <source>
        <dbReference type="SAM" id="MobiDB-lite"/>
    </source>
</evidence>
<dbReference type="InterPro" id="IPR000030">
    <property type="entry name" value="PPE_dom"/>
</dbReference>
<dbReference type="SUPFAM" id="SSF140459">
    <property type="entry name" value="PE/PPE dimer-like"/>
    <property type="match status" value="1"/>
</dbReference>
<dbReference type="Gene3D" id="1.20.1260.20">
    <property type="entry name" value="PPE superfamily"/>
    <property type="match status" value="1"/>
</dbReference>
<evidence type="ECO:0000259" key="3">
    <source>
        <dbReference type="Pfam" id="PF00823"/>
    </source>
</evidence>
<feature type="compositionally biased region" description="Low complexity" evidence="2">
    <location>
        <begin position="180"/>
        <end position="190"/>
    </location>
</feature>
<feature type="region of interest" description="Disordered" evidence="2">
    <location>
        <begin position="180"/>
        <end position="254"/>
    </location>
</feature>
<dbReference type="Proteomes" id="UP000193738">
    <property type="component" value="Unassembled WGS sequence"/>
</dbReference>
<sequence>MHSWSAFSPEANYAALASGSGPASTLAYAETLSAQAAQVQAVVAASAASGAATYGTTWRGVGASASAVAQAALDTQHELLAAALLEKASHVAAAAGAHQSAVASMVTAQEAVANRRDEATAQQINPLVWGALTPQIVALNLEYYGQMWPRNAAAGAAYGAALRAAAAAIMVPFPPAVAGGSPAAAARGWPKPGRSARPGQPCRPVSKARTRSSPRQPSVPGWGVRRRRRWPARSQRRRPRIPPRRRPRPPGLTR</sequence>
<organism evidence="4 5">
    <name type="scientific">Mycobacterium gastri</name>
    <dbReference type="NCBI Taxonomy" id="1777"/>
    <lineage>
        <taxon>Bacteria</taxon>
        <taxon>Bacillati</taxon>
        <taxon>Actinomycetota</taxon>
        <taxon>Actinomycetes</taxon>
        <taxon>Mycobacteriales</taxon>
        <taxon>Mycobacteriaceae</taxon>
        <taxon>Mycobacterium</taxon>
    </lineage>
</organism>
<dbReference type="RefSeq" id="WP_051507824.1">
    <property type="nucleotide sequence ID" value="NZ_LQOX01000149.1"/>
</dbReference>
<dbReference type="InterPro" id="IPR038332">
    <property type="entry name" value="PPE_sf"/>
</dbReference>
<dbReference type="EMBL" id="LQOX01000149">
    <property type="protein sequence ID" value="ORV60018.1"/>
    <property type="molecule type" value="Genomic_DNA"/>
</dbReference>
<dbReference type="STRING" id="1777.AWC07_19105"/>
<evidence type="ECO:0000256" key="1">
    <source>
        <dbReference type="ARBA" id="ARBA00010652"/>
    </source>
</evidence>
<evidence type="ECO:0000313" key="4">
    <source>
        <dbReference type="EMBL" id="ORV60018.1"/>
    </source>
</evidence>
<name>A0A1X1UTK2_MYCGS</name>
<gene>
    <name evidence="4" type="ORF">AWC07_19105</name>
</gene>
<proteinExistence type="inferred from homology"/>
<comment type="caution">
    <text evidence="4">The sequence shown here is derived from an EMBL/GenBank/DDBJ whole genome shotgun (WGS) entry which is preliminary data.</text>
</comment>